<accession>A0A6G0W221</accession>
<feature type="non-terminal residue" evidence="1">
    <location>
        <position position="31"/>
    </location>
</feature>
<protein>
    <submittedName>
        <fullName evidence="1">Envelope fusion protein</fullName>
    </submittedName>
</protein>
<keyword evidence="2" id="KW-1185">Reference proteome</keyword>
<dbReference type="AlphaFoldDB" id="A0A6G0W221"/>
<reference evidence="1 2" key="1">
    <citation type="submission" date="2019-08" db="EMBL/GenBank/DDBJ databases">
        <title>Whole genome of Aphis craccivora.</title>
        <authorList>
            <person name="Voronova N.V."/>
            <person name="Shulinski R.S."/>
            <person name="Bandarenka Y.V."/>
            <person name="Zhorov D.G."/>
            <person name="Warner D."/>
        </authorList>
    </citation>
    <scope>NUCLEOTIDE SEQUENCE [LARGE SCALE GENOMIC DNA]</scope>
    <source>
        <strain evidence="1">180601</strain>
        <tissue evidence="1">Whole Body</tissue>
    </source>
</reference>
<dbReference type="Proteomes" id="UP000478052">
    <property type="component" value="Unassembled WGS sequence"/>
</dbReference>
<sequence>MCTEITKWEELPNCEPMLTHTTLMKKKLYER</sequence>
<dbReference type="EMBL" id="VUJU01009483">
    <property type="protein sequence ID" value="KAF0720085.1"/>
    <property type="molecule type" value="Genomic_DNA"/>
</dbReference>
<organism evidence="1 2">
    <name type="scientific">Aphis craccivora</name>
    <name type="common">Cowpea aphid</name>
    <dbReference type="NCBI Taxonomy" id="307492"/>
    <lineage>
        <taxon>Eukaryota</taxon>
        <taxon>Metazoa</taxon>
        <taxon>Ecdysozoa</taxon>
        <taxon>Arthropoda</taxon>
        <taxon>Hexapoda</taxon>
        <taxon>Insecta</taxon>
        <taxon>Pterygota</taxon>
        <taxon>Neoptera</taxon>
        <taxon>Paraneoptera</taxon>
        <taxon>Hemiptera</taxon>
        <taxon>Sternorrhyncha</taxon>
        <taxon>Aphidomorpha</taxon>
        <taxon>Aphidoidea</taxon>
        <taxon>Aphididae</taxon>
        <taxon>Aphidini</taxon>
        <taxon>Aphis</taxon>
        <taxon>Aphis</taxon>
    </lineage>
</organism>
<gene>
    <name evidence="1" type="ORF">FWK35_00025668</name>
</gene>
<proteinExistence type="predicted"/>
<name>A0A6G0W221_APHCR</name>
<evidence type="ECO:0000313" key="1">
    <source>
        <dbReference type="EMBL" id="KAF0720085.1"/>
    </source>
</evidence>
<evidence type="ECO:0000313" key="2">
    <source>
        <dbReference type="Proteomes" id="UP000478052"/>
    </source>
</evidence>
<comment type="caution">
    <text evidence="1">The sequence shown here is derived from an EMBL/GenBank/DDBJ whole genome shotgun (WGS) entry which is preliminary data.</text>
</comment>